<feature type="compositionally biased region" description="Low complexity" evidence="5">
    <location>
        <begin position="287"/>
        <end position="300"/>
    </location>
</feature>
<evidence type="ECO:0000256" key="5">
    <source>
        <dbReference type="SAM" id="MobiDB-lite"/>
    </source>
</evidence>
<feature type="compositionally biased region" description="Polar residues" evidence="5">
    <location>
        <begin position="370"/>
        <end position="379"/>
    </location>
</feature>
<dbReference type="AlphaFoldDB" id="A0A9P7A1Z6"/>
<dbReference type="SUPFAM" id="SSF57850">
    <property type="entry name" value="RING/U-box"/>
    <property type="match status" value="1"/>
</dbReference>
<keyword evidence="3" id="KW-0862">Zinc</keyword>
<feature type="region of interest" description="Disordered" evidence="5">
    <location>
        <begin position="281"/>
        <end position="388"/>
    </location>
</feature>
<reference evidence="6" key="1">
    <citation type="journal article" date="2020" name="New Phytol.">
        <title>Comparative genomics reveals dynamic genome evolution in host specialist ectomycorrhizal fungi.</title>
        <authorList>
            <person name="Lofgren L.A."/>
            <person name="Nguyen N.H."/>
            <person name="Vilgalys R."/>
            <person name="Ruytinx J."/>
            <person name="Liao H.L."/>
            <person name="Branco S."/>
            <person name="Kuo A."/>
            <person name="LaButti K."/>
            <person name="Lipzen A."/>
            <person name="Andreopoulos W."/>
            <person name="Pangilinan J."/>
            <person name="Riley R."/>
            <person name="Hundley H."/>
            <person name="Na H."/>
            <person name="Barry K."/>
            <person name="Grigoriev I.V."/>
            <person name="Stajich J.E."/>
            <person name="Kennedy P.G."/>
        </authorList>
    </citation>
    <scope>NUCLEOTIDE SEQUENCE</scope>
    <source>
        <strain evidence="6">DOB743</strain>
    </source>
</reference>
<dbReference type="PANTHER" id="PTHR14305:SF0">
    <property type="entry name" value="E3 UBIQUITIN-PROTEIN LIGASE CCNB1IP1"/>
    <property type="match status" value="1"/>
</dbReference>
<dbReference type="PROSITE" id="PS00518">
    <property type="entry name" value="ZF_RING_1"/>
    <property type="match status" value="1"/>
</dbReference>
<sequence>MDAELRCNRLTCRKTLIDKAVVVSPSLSCSDFCCLQRFFQTTCSHLFCVDCANELFNASRLCPACETSLTEPDDVVVCSLHPTNDYKTSVLSGLSPSLIMEICSRYTKRRVSYQYISSFQHAVIRNLNDKQAQLQKQLDNVIREGDALLALDYLHSQLLANGEINLLSNKVAELERDMELERRKVHELQDSSREREKEYQKLKVAPTIAWRAQYDKAKRKSLLAPSTAPPGQGAGGVNMFDRHPQDDHNKGRAGVDIGAVIGGMDANGIQRTPLVNRTMAGPFGPHQSAAWPQAARPQQRTNVQRRPFAVSNNDHSYRTNSISERSDSANEVENMLLPHFNRSKVPPPSGGSGGSGWGGTSSSARPRPAQQHQFSSNQAVKHGFRPAR</sequence>
<organism evidence="6 7">
    <name type="scientific">Suillus placidus</name>
    <dbReference type="NCBI Taxonomy" id="48579"/>
    <lineage>
        <taxon>Eukaryota</taxon>
        <taxon>Fungi</taxon>
        <taxon>Dikarya</taxon>
        <taxon>Basidiomycota</taxon>
        <taxon>Agaricomycotina</taxon>
        <taxon>Agaricomycetes</taxon>
        <taxon>Agaricomycetidae</taxon>
        <taxon>Boletales</taxon>
        <taxon>Suillineae</taxon>
        <taxon>Suillaceae</taxon>
        <taxon>Suillus</taxon>
    </lineage>
</organism>
<dbReference type="GO" id="GO:0061630">
    <property type="term" value="F:ubiquitin protein ligase activity"/>
    <property type="evidence" value="ECO:0007669"/>
    <property type="project" value="InterPro"/>
</dbReference>
<dbReference type="InterPro" id="IPR013083">
    <property type="entry name" value="Znf_RING/FYVE/PHD"/>
</dbReference>
<evidence type="ECO:0000313" key="7">
    <source>
        <dbReference type="Proteomes" id="UP000714275"/>
    </source>
</evidence>
<gene>
    <name evidence="6" type="ORF">EV702DRAFT_1266719</name>
</gene>
<evidence type="ECO:0008006" key="8">
    <source>
        <dbReference type="Google" id="ProtNLM"/>
    </source>
</evidence>
<feature type="region of interest" description="Disordered" evidence="5">
    <location>
        <begin position="221"/>
        <end position="250"/>
    </location>
</feature>
<name>A0A9P7A1Z6_9AGAM</name>
<accession>A0A9P7A1Z6</accession>
<dbReference type="EMBL" id="JABBWD010000009">
    <property type="protein sequence ID" value="KAG1780267.1"/>
    <property type="molecule type" value="Genomic_DNA"/>
</dbReference>
<evidence type="ECO:0000256" key="4">
    <source>
        <dbReference type="SAM" id="Coils"/>
    </source>
</evidence>
<dbReference type="GO" id="GO:0008270">
    <property type="term" value="F:zinc ion binding"/>
    <property type="evidence" value="ECO:0007669"/>
    <property type="project" value="UniProtKB-KW"/>
</dbReference>
<dbReference type="PANTHER" id="PTHR14305">
    <property type="entry name" value="E3 UBIQUITIN-PROTEIN LIGASE CCNB1IP1"/>
    <property type="match status" value="1"/>
</dbReference>
<protein>
    <recommendedName>
        <fullName evidence="8">RING-type domain-containing protein</fullName>
    </recommendedName>
</protein>
<feature type="compositionally biased region" description="Polar residues" evidence="5">
    <location>
        <begin position="310"/>
        <end position="323"/>
    </location>
</feature>
<feature type="compositionally biased region" description="Gly residues" evidence="5">
    <location>
        <begin position="350"/>
        <end position="359"/>
    </location>
</feature>
<keyword evidence="7" id="KW-1185">Reference proteome</keyword>
<keyword evidence="2" id="KW-0863">Zinc-finger</keyword>
<proteinExistence type="predicted"/>
<comment type="caution">
    <text evidence="6">The sequence shown here is derived from an EMBL/GenBank/DDBJ whole genome shotgun (WGS) entry which is preliminary data.</text>
</comment>
<evidence type="ECO:0000256" key="1">
    <source>
        <dbReference type="ARBA" id="ARBA00022723"/>
    </source>
</evidence>
<evidence type="ECO:0000256" key="3">
    <source>
        <dbReference type="ARBA" id="ARBA00022833"/>
    </source>
</evidence>
<dbReference type="InterPro" id="IPR017907">
    <property type="entry name" value="Znf_RING_CS"/>
</dbReference>
<keyword evidence="1" id="KW-0479">Metal-binding</keyword>
<dbReference type="Gene3D" id="3.30.40.10">
    <property type="entry name" value="Zinc/RING finger domain, C3HC4 (zinc finger)"/>
    <property type="match status" value="1"/>
</dbReference>
<evidence type="ECO:0000256" key="2">
    <source>
        <dbReference type="ARBA" id="ARBA00022771"/>
    </source>
</evidence>
<evidence type="ECO:0000313" key="6">
    <source>
        <dbReference type="EMBL" id="KAG1780267.1"/>
    </source>
</evidence>
<dbReference type="Proteomes" id="UP000714275">
    <property type="component" value="Unassembled WGS sequence"/>
</dbReference>
<keyword evidence="4" id="KW-0175">Coiled coil</keyword>
<dbReference type="GO" id="GO:0007131">
    <property type="term" value="P:reciprocal meiotic recombination"/>
    <property type="evidence" value="ECO:0007669"/>
    <property type="project" value="InterPro"/>
</dbReference>
<dbReference type="GO" id="GO:0000795">
    <property type="term" value="C:synaptonemal complex"/>
    <property type="evidence" value="ECO:0007669"/>
    <property type="project" value="InterPro"/>
</dbReference>
<feature type="coiled-coil region" evidence="4">
    <location>
        <begin position="124"/>
        <end position="191"/>
    </location>
</feature>
<dbReference type="InterPro" id="IPR042448">
    <property type="entry name" value="CCNB1IP1"/>
</dbReference>
<dbReference type="OrthoDB" id="441210at2759"/>
<feature type="compositionally biased region" description="Basic and acidic residues" evidence="5">
    <location>
        <begin position="240"/>
        <end position="250"/>
    </location>
</feature>